<dbReference type="STRING" id="1336235.GCA_000518785_01930"/>
<keyword evidence="3" id="KW-1185">Reference proteome</keyword>
<accession>A0A376ACX4</accession>
<dbReference type="InterPro" id="IPR018968">
    <property type="entry name" value="Phasin"/>
</dbReference>
<gene>
    <name evidence="2" type="ORF">RHIZ70_1011</name>
</gene>
<proteinExistence type="predicted"/>
<protein>
    <recommendedName>
        <fullName evidence="1">Phasin domain-containing protein</fullName>
    </recommendedName>
</protein>
<organism evidence="2 3">
    <name type="scientific">Ciceribacter selenitireducens ATCC BAA-1503</name>
    <dbReference type="NCBI Taxonomy" id="1336235"/>
    <lineage>
        <taxon>Bacteria</taxon>
        <taxon>Pseudomonadati</taxon>
        <taxon>Pseudomonadota</taxon>
        <taxon>Alphaproteobacteria</taxon>
        <taxon>Hyphomicrobiales</taxon>
        <taxon>Rhizobiaceae</taxon>
        <taxon>Ciceribacter</taxon>
    </lineage>
</organism>
<evidence type="ECO:0000259" key="1">
    <source>
        <dbReference type="Pfam" id="PF09361"/>
    </source>
</evidence>
<feature type="domain" description="Phasin" evidence="1">
    <location>
        <begin position="43"/>
        <end position="139"/>
    </location>
</feature>
<dbReference type="Proteomes" id="UP000254764">
    <property type="component" value="Unassembled WGS sequence"/>
</dbReference>
<dbReference type="EMBL" id="UEYP01000001">
    <property type="protein sequence ID" value="SSC65303.1"/>
    <property type="molecule type" value="Genomic_DNA"/>
</dbReference>
<dbReference type="NCBIfam" id="TIGR01985">
    <property type="entry name" value="phasin_2"/>
    <property type="match status" value="1"/>
</dbReference>
<dbReference type="AlphaFoldDB" id="A0A376ACX4"/>
<evidence type="ECO:0000313" key="3">
    <source>
        <dbReference type="Proteomes" id="UP000254764"/>
    </source>
</evidence>
<evidence type="ECO:0000313" key="2">
    <source>
        <dbReference type="EMBL" id="SSC65303.1"/>
    </source>
</evidence>
<dbReference type="InterPro" id="IPR010234">
    <property type="entry name" value="Phasin_subfam-2"/>
</dbReference>
<name>A0A376ACX4_9HYPH</name>
<dbReference type="OrthoDB" id="8479257at2"/>
<dbReference type="RefSeq" id="WP_115668386.1">
    <property type="nucleotide sequence ID" value="NZ_UEYP01000001.1"/>
</dbReference>
<reference evidence="3" key="1">
    <citation type="submission" date="2018-07" db="EMBL/GenBank/DDBJ databases">
        <authorList>
            <person name="Peiro R."/>
            <person name="Begona"/>
            <person name="Cbmso G."/>
            <person name="Lopez M."/>
            <person name="Gonzalez S."/>
        </authorList>
    </citation>
    <scope>NUCLEOTIDE SEQUENCE [LARGE SCALE GENOMIC DNA]</scope>
</reference>
<dbReference type="Pfam" id="PF09361">
    <property type="entry name" value="Phasin_2"/>
    <property type="match status" value="1"/>
</dbReference>
<sequence length="151" mass="16239">MAANSQKDVFSFSATAFDPAKVNETFRDFAEKGAAQSKDAYAKMKTATEEATKTVETTLQTAQAGTVELGLKAIDALRTNAEMSLSHMEALLGVKSIAELVELQTSFIRKQAEVTVEQAKTMQEAVKKVAETVVKPGKEAAEKVMSTFKAA</sequence>